<dbReference type="EMBL" id="JAWQEG010003159">
    <property type="protein sequence ID" value="KAK3867661.1"/>
    <property type="molecule type" value="Genomic_DNA"/>
</dbReference>
<evidence type="ECO:0000313" key="8">
    <source>
        <dbReference type="EMBL" id="KAK3867661.1"/>
    </source>
</evidence>
<dbReference type="Gene3D" id="1.20.1070.10">
    <property type="entry name" value="Rhodopsin 7-helix transmembrane proteins"/>
    <property type="match status" value="1"/>
</dbReference>
<evidence type="ECO:0000256" key="5">
    <source>
        <dbReference type="SAM" id="MobiDB-lite"/>
    </source>
</evidence>
<feature type="transmembrane region" description="Helical" evidence="6">
    <location>
        <begin position="572"/>
        <end position="593"/>
    </location>
</feature>
<dbReference type="Proteomes" id="UP001286313">
    <property type="component" value="Unassembled WGS sequence"/>
</dbReference>
<dbReference type="InterPro" id="IPR017981">
    <property type="entry name" value="GPCR_2-like_7TM"/>
</dbReference>
<feature type="transmembrane region" description="Helical" evidence="6">
    <location>
        <begin position="763"/>
        <end position="781"/>
    </location>
</feature>
<feature type="compositionally biased region" description="Basic and acidic residues" evidence="5">
    <location>
        <begin position="1210"/>
        <end position="1220"/>
    </location>
</feature>
<evidence type="ECO:0000313" key="9">
    <source>
        <dbReference type="Proteomes" id="UP001286313"/>
    </source>
</evidence>
<reference evidence="8" key="1">
    <citation type="submission" date="2023-10" db="EMBL/GenBank/DDBJ databases">
        <title>Genome assemblies of two species of porcelain crab, Petrolisthes cinctipes and Petrolisthes manimaculis (Anomura: Porcellanidae).</title>
        <authorList>
            <person name="Angst P."/>
        </authorList>
    </citation>
    <scope>NUCLEOTIDE SEQUENCE</scope>
    <source>
        <strain evidence="8">PB745_01</strain>
        <tissue evidence="8">Gill</tissue>
    </source>
</reference>
<feature type="compositionally biased region" description="Basic residues" evidence="5">
    <location>
        <begin position="705"/>
        <end position="716"/>
    </location>
</feature>
<dbReference type="PANTHER" id="PTHR45902">
    <property type="entry name" value="LATROPHILIN RECEPTOR-LIKE PROTEIN A"/>
    <property type="match status" value="1"/>
</dbReference>
<organism evidence="8 9">
    <name type="scientific">Petrolisthes cinctipes</name>
    <name type="common">Flat porcelain crab</name>
    <dbReference type="NCBI Taxonomy" id="88211"/>
    <lineage>
        <taxon>Eukaryota</taxon>
        <taxon>Metazoa</taxon>
        <taxon>Ecdysozoa</taxon>
        <taxon>Arthropoda</taxon>
        <taxon>Crustacea</taxon>
        <taxon>Multicrustacea</taxon>
        <taxon>Malacostraca</taxon>
        <taxon>Eumalacostraca</taxon>
        <taxon>Eucarida</taxon>
        <taxon>Decapoda</taxon>
        <taxon>Pleocyemata</taxon>
        <taxon>Anomura</taxon>
        <taxon>Galatheoidea</taxon>
        <taxon>Porcellanidae</taxon>
        <taxon>Petrolisthes</taxon>
    </lineage>
</organism>
<evidence type="ECO:0000256" key="3">
    <source>
        <dbReference type="ARBA" id="ARBA00022989"/>
    </source>
</evidence>
<sequence>MATQRSEAHHHHNYKHQNHNHKHQNHNHNHNLKHQTTHTSTSSATSSFIFFWLLVTLTWAPGWGGGGTGVVWRSREYPLIPWEDLWKEVDIMMAGKENCLPEFSHCWYDNNTTTTTPSTHTVHTLCRQCWCDSDCVVYGDCCRDKAQADWGDGREEDSGLYSCNKMSTMGMIGLLMVGSCRPQYHMLPINDLCTQQVSAEAYSYVLDLPVTSRVTNITYINYHCAVCNDDAQDLHIFNVTINCRTRQILKEYSMVEFMSKAQYLPRQRQFIRYIYRNAGDEQRFIPRETHRCTLEVAEFEDAEQFICYEQISQCDPAWPDLLDVEKCRRYSQVVVNRDHRGYNTFYKNPHCARCNFVNVSSRNLYCSVHEDRCNDRIREVFLHLAPSFSVLMDFRRDSCSSDNELWDPFHRECKKIFCGKLYKLTNGECVKDSTAASLLGNSTLLDDSCPKVMLTADEYVLLGNGSLLVVNATKKLYNEGEYEMESEEIVYICNEEHLYLSGITQVQELLTAVTLVTSLAALALHITIFLLVPRLRNLPGKNLFCLTCCLFMAHLVFLTGTRATDNHGFCVFISATLHFFWLASFTWMNVMSIDVCRTFTNQLHPANSGGHTTYIFYSTYAWSVPLLVVILALVFQYVDILPGYQPDYATKYCWINNRYGLALFFLLPQGAIILENTVLFFLTACGIYKQAKAARYANTRSQSIKKGKNVKMHGHREHTQSPQERRRKKNQIRLVLYMKLGLIQGLSWITGFVVAFIGVQTYWYPFIILNGLQGAFIFIAFDMKRKVWESVWESVMGRPWKQRTSSKDTRVTTTGRGSSHNNNSRSSKSNSDIDGETKGTSSSVRQWIAQEDSVGQQSGSEDIIVKPTTTTTTTTTTTNTTTTTPKRTSFVTLPPTQECIRTIDSKQSEDDYHHHHHQHSLNLKGGRKMSHYGVVKNGDLRASVVRGKFEGESTFEVNKLPDQNMIKPQKTKVDPNNSKQRTKPDLQRVMDLLQQLEQSQSSVDLPDLVQQLLLKSGGSSSQGEAIGKQGEKQVMRQHGTPGALTKCRSFTEGADPQVEAEQHDALTARLRLLEYSRQCPGIHSLISSHGQPWTTSPVPCLSPPPPPPAVVVPKSSIQQEVSLRAVRWPESVASTSTNSHNNSLRPTKYHTSQPSSEENKMATNRHGLGQSEEVHYAVHNKMPKSRSFSQISQVALAAAILQRAAADACERRQRGEERQRPTFLNTPIRTSESLV</sequence>
<evidence type="ECO:0000256" key="4">
    <source>
        <dbReference type="ARBA" id="ARBA00023136"/>
    </source>
</evidence>
<dbReference type="GO" id="GO:0004930">
    <property type="term" value="F:G protein-coupled receptor activity"/>
    <property type="evidence" value="ECO:0007669"/>
    <property type="project" value="InterPro"/>
</dbReference>
<dbReference type="GO" id="GO:0016020">
    <property type="term" value="C:membrane"/>
    <property type="evidence" value="ECO:0007669"/>
    <property type="project" value="UniProtKB-SubCell"/>
</dbReference>
<dbReference type="InterPro" id="IPR053231">
    <property type="entry name" value="GPCR_LN-TM7"/>
</dbReference>
<feature type="transmembrane region" description="Helical" evidence="6">
    <location>
        <begin position="543"/>
        <end position="560"/>
    </location>
</feature>
<feature type="region of interest" description="Disordered" evidence="5">
    <location>
        <begin position="1"/>
        <end position="38"/>
    </location>
</feature>
<feature type="domain" description="G-protein coupled receptors family 2 profile 2" evidence="7">
    <location>
        <begin position="507"/>
        <end position="785"/>
    </location>
</feature>
<feature type="region of interest" description="Disordered" evidence="5">
    <location>
        <begin position="1016"/>
        <end position="1044"/>
    </location>
</feature>
<dbReference type="SUPFAM" id="SSF81321">
    <property type="entry name" value="Family A G protein-coupled receptor-like"/>
    <property type="match status" value="1"/>
</dbReference>
<feature type="compositionally biased region" description="Basic residues" evidence="5">
    <location>
        <begin position="8"/>
        <end position="36"/>
    </location>
</feature>
<evidence type="ECO:0000256" key="2">
    <source>
        <dbReference type="ARBA" id="ARBA00022692"/>
    </source>
</evidence>
<keyword evidence="3 6" id="KW-1133">Transmembrane helix</keyword>
<feature type="compositionally biased region" description="Low complexity" evidence="5">
    <location>
        <begin position="868"/>
        <end position="884"/>
    </location>
</feature>
<dbReference type="Pfam" id="PF00002">
    <property type="entry name" value="7tm_2"/>
    <property type="match status" value="1"/>
</dbReference>
<dbReference type="PROSITE" id="PS50261">
    <property type="entry name" value="G_PROTEIN_RECEP_F2_4"/>
    <property type="match status" value="1"/>
</dbReference>
<feature type="region of interest" description="Disordered" evidence="5">
    <location>
        <begin position="1132"/>
        <end position="1162"/>
    </location>
</feature>
<feature type="compositionally biased region" description="Polar residues" evidence="5">
    <location>
        <begin position="1132"/>
        <end position="1156"/>
    </location>
</feature>
<dbReference type="CDD" id="cd15039">
    <property type="entry name" value="7tmB3_Methuselah-like"/>
    <property type="match status" value="1"/>
</dbReference>
<dbReference type="AlphaFoldDB" id="A0AAE1F5T2"/>
<accession>A0AAE1F5T2</accession>
<protein>
    <recommendedName>
        <fullName evidence="7">G-protein coupled receptors family 2 profile 2 domain-containing protein</fullName>
    </recommendedName>
</protein>
<dbReference type="InterPro" id="IPR000832">
    <property type="entry name" value="GPCR_2_secretin-like"/>
</dbReference>
<feature type="transmembrane region" description="Helical" evidence="6">
    <location>
        <begin position="658"/>
        <end position="682"/>
    </location>
</feature>
<feature type="region of interest" description="Disordered" evidence="5">
    <location>
        <begin position="705"/>
        <end position="727"/>
    </location>
</feature>
<feature type="compositionally biased region" description="Polar residues" evidence="5">
    <location>
        <begin position="1222"/>
        <end position="1235"/>
    </location>
</feature>
<feature type="transmembrane region" description="Helical" evidence="6">
    <location>
        <begin position="614"/>
        <end position="638"/>
    </location>
</feature>
<feature type="transmembrane region" description="Helical" evidence="6">
    <location>
        <begin position="509"/>
        <end position="531"/>
    </location>
</feature>
<dbReference type="PANTHER" id="PTHR45902:SF3">
    <property type="entry name" value="G-PROTEIN COUPLED RECEPTORS FAMILY 2 PROFILE 2 DOMAIN-CONTAINING PROTEIN"/>
    <property type="match status" value="1"/>
</dbReference>
<feature type="compositionally biased region" description="Low complexity" evidence="5">
    <location>
        <begin position="818"/>
        <end position="830"/>
    </location>
</feature>
<gene>
    <name evidence="8" type="ORF">Pcinc_026903</name>
</gene>
<keyword evidence="9" id="KW-1185">Reference proteome</keyword>
<evidence type="ECO:0000259" key="7">
    <source>
        <dbReference type="PROSITE" id="PS50261"/>
    </source>
</evidence>
<feature type="transmembrane region" description="Helical" evidence="6">
    <location>
        <begin position="734"/>
        <end position="757"/>
    </location>
</feature>
<comment type="subcellular location">
    <subcellularLocation>
        <location evidence="1">Membrane</location>
        <topology evidence="1">Multi-pass membrane protein</topology>
    </subcellularLocation>
</comment>
<keyword evidence="2 6" id="KW-0812">Transmembrane</keyword>
<proteinExistence type="predicted"/>
<feature type="region of interest" description="Disordered" evidence="5">
    <location>
        <begin position="960"/>
        <end position="982"/>
    </location>
</feature>
<feature type="region of interest" description="Disordered" evidence="5">
    <location>
        <begin position="1210"/>
        <end position="1235"/>
    </location>
</feature>
<evidence type="ECO:0000256" key="6">
    <source>
        <dbReference type="SAM" id="Phobius"/>
    </source>
</evidence>
<keyword evidence="4 6" id="KW-0472">Membrane</keyword>
<evidence type="ECO:0000256" key="1">
    <source>
        <dbReference type="ARBA" id="ARBA00004141"/>
    </source>
</evidence>
<dbReference type="GO" id="GO:0007166">
    <property type="term" value="P:cell surface receptor signaling pathway"/>
    <property type="evidence" value="ECO:0007669"/>
    <property type="project" value="InterPro"/>
</dbReference>
<feature type="region of interest" description="Disordered" evidence="5">
    <location>
        <begin position="802"/>
        <end position="890"/>
    </location>
</feature>
<comment type="caution">
    <text evidence="8">The sequence shown here is derived from an EMBL/GenBank/DDBJ whole genome shotgun (WGS) entry which is preliminary data.</text>
</comment>
<name>A0AAE1F5T2_PETCI</name>